<organism evidence="2">
    <name type="scientific">Anguilla anguilla</name>
    <name type="common">European freshwater eel</name>
    <name type="synonym">Muraena anguilla</name>
    <dbReference type="NCBI Taxonomy" id="7936"/>
    <lineage>
        <taxon>Eukaryota</taxon>
        <taxon>Metazoa</taxon>
        <taxon>Chordata</taxon>
        <taxon>Craniata</taxon>
        <taxon>Vertebrata</taxon>
        <taxon>Euteleostomi</taxon>
        <taxon>Actinopterygii</taxon>
        <taxon>Neopterygii</taxon>
        <taxon>Teleostei</taxon>
        <taxon>Anguilliformes</taxon>
        <taxon>Anguillidae</taxon>
        <taxon>Anguilla</taxon>
    </lineage>
</organism>
<reference evidence="2" key="2">
    <citation type="journal article" date="2015" name="Fish Shellfish Immunol.">
        <title>Early steps in the European eel (Anguilla anguilla)-Vibrio vulnificus interaction in the gills: Role of the RtxA13 toxin.</title>
        <authorList>
            <person name="Callol A."/>
            <person name="Pajuelo D."/>
            <person name="Ebbesson L."/>
            <person name="Teles M."/>
            <person name="MacKenzie S."/>
            <person name="Amaro C."/>
        </authorList>
    </citation>
    <scope>NUCLEOTIDE SEQUENCE</scope>
</reference>
<feature type="region of interest" description="Disordered" evidence="1">
    <location>
        <begin position="1"/>
        <end position="28"/>
    </location>
</feature>
<feature type="compositionally biased region" description="Polar residues" evidence="1">
    <location>
        <begin position="1"/>
        <end position="10"/>
    </location>
</feature>
<sequence>MCLWSSQPCSHSRRPSATHNVAQTVRLN</sequence>
<evidence type="ECO:0000313" key="2">
    <source>
        <dbReference type="EMBL" id="JAH27639.1"/>
    </source>
</evidence>
<dbReference type="AlphaFoldDB" id="A0A0E9REW7"/>
<dbReference type="EMBL" id="GBXM01080938">
    <property type="protein sequence ID" value="JAH27639.1"/>
    <property type="molecule type" value="Transcribed_RNA"/>
</dbReference>
<evidence type="ECO:0000256" key="1">
    <source>
        <dbReference type="SAM" id="MobiDB-lite"/>
    </source>
</evidence>
<name>A0A0E9REW7_ANGAN</name>
<proteinExistence type="predicted"/>
<reference evidence="2" key="1">
    <citation type="submission" date="2014-11" db="EMBL/GenBank/DDBJ databases">
        <authorList>
            <person name="Amaro Gonzalez C."/>
        </authorList>
    </citation>
    <scope>NUCLEOTIDE SEQUENCE</scope>
</reference>
<accession>A0A0E9REW7</accession>
<feature type="compositionally biased region" description="Polar residues" evidence="1">
    <location>
        <begin position="17"/>
        <end position="28"/>
    </location>
</feature>
<protein>
    <submittedName>
        <fullName evidence="2">Uncharacterized protein</fullName>
    </submittedName>
</protein>